<protein>
    <submittedName>
        <fullName evidence="1">Uncharacterized protein</fullName>
    </submittedName>
</protein>
<name>A0A285U232_9PROT</name>
<evidence type="ECO:0000313" key="2">
    <source>
        <dbReference type="Proteomes" id="UP000219068"/>
    </source>
</evidence>
<evidence type="ECO:0000313" key="1">
    <source>
        <dbReference type="EMBL" id="SOC30947.1"/>
    </source>
</evidence>
<dbReference type="AlphaFoldDB" id="A0A285U232"/>
<accession>A0A285U232</accession>
<organism evidence="1 2">
    <name type="scientific">Thalassospira xiamenensis</name>
    <dbReference type="NCBI Taxonomy" id="220697"/>
    <lineage>
        <taxon>Bacteria</taxon>
        <taxon>Pseudomonadati</taxon>
        <taxon>Pseudomonadota</taxon>
        <taxon>Alphaproteobacteria</taxon>
        <taxon>Rhodospirillales</taxon>
        <taxon>Thalassospiraceae</taxon>
        <taxon>Thalassospira</taxon>
    </lineage>
</organism>
<proteinExistence type="predicted"/>
<dbReference type="EMBL" id="OBMM01000011">
    <property type="protein sequence ID" value="SOC30947.1"/>
    <property type="molecule type" value="Genomic_DNA"/>
</dbReference>
<dbReference type="Proteomes" id="UP000219068">
    <property type="component" value="Unassembled WGS sequence"/>
</dbReference>
<gene>
    <name evidence="1" type="ORF">SAMN05428964_11127</name>
</gene>
<dbReference type="RefSeq" id="WP_097053749.1">
    <property type="nucleotide sequence ID" value="NZ_OBMM01000011.1"/>
</dbReference>
<sequence length="168" mass="18401">MSNDNSKPQGTPLSRLLNAKYLNNLVNMLDVAGKGDIDEGILAVQFRVISDYISQAQHASWAVKIMLLMAEHKATNGKIPDSRASALTGLPKREANIMVRTVEGLLSENPALKQQFFDATRDDISENDVTEARNLWAMLGSGPEHMEYAISKVAKPMLEEVTSSAPSM</sequence>
<reference evidence="1 2" key="1">
    <citation type="submission" date="2017-08" db="EMBL/GenBank/DDBJ databases">
        <authorList>
            <person name="de Groot N.N."/>
        </authorList>
    </citation>
    <scope>NUCLEOTIDE SEQUENCE [LARGE SCALE GENOMIC DNA]</scope>
    <source>
        <strain evidence="1 2">USBA 78</strain>
    </source>
</reference>